<sequence length="281" mass="30543">MPSRIIREGITTSEPLSFVSFEAETLFYRLIVTADDFGLYDGRPVIVRARCMPLRDVTASQVGEWLRELAEHSLILQYEDEGRPYIAIPKFKQRTRNAAPKYPLPDGWNTNDGQLTGNGQSLASVVGGVVGGVFEDESNGAAPPAAQPPAITLPLNTGAEFPVTPEQVREFTDLYPAVDVLAQLRKMRGWLIANPANRKTKAGILRFVTRWLGQEQDKSGKSGAGTPPTSHPASGKPKGPSESPLEAQLNWIAHMVRSGGMTDEEALAAREKAVAKHRGST</sequence>
<dbReference type="AlphaFoldDB" id="A0A7C9HR20"/>
<dbReference type="RefSeq" id="WP_156640737.1">
    <property type="nucleotide sequence ID" value="NZ_WOXT01000001.1"/>
</dbReference>
<reference evidence="2 3" key="1">
    <citation type="submission" date="2019-12" db="EMBL/GenBank/DDBJ databases">
        <authorList>
            <person name="Xu J."/>
        </authorList>
    </citation>
    <scope>NUCLEOTIDE SEQUENCE [LARGE SCALE GENOMIC DNA]</scope>
    <source>
        <strain evidence="2 3">HX-5-24</strain>
    </source>
</reference>
<dbReference type="EMBL" id="WOXT01000001">
    <property type="protein sequence ID" value="MUV13553.1"/>
    <property type="molecule type" value="Genomic_DNA"/>
</dbReference>
<feature type="region of interest" description="Disordered" evidence="1">
    <location>
        <begin position="216"/>
        <end position="248"/>
    </location>
</feature>
<evidence type="ECO:0000313" key="3">
    <source>
        <dbReference type="Proteomes" id="UP000479692"/>
    </source>
</evidence>
<organism evidence="2 3">
    <name type="scientific">Noviluteimonas gilva</name>
    <dbReference type="NCBI Taxonomy" id="2682097"/>
    <lineage>
        <taxon>Bacteria</taxon>
        <taxon>Pseudomonadati</taxon>
        <taxon>Pseudomonadota</taxon>
        <taxon>Gammaproteobacteria</taxon>
        <taxon>Lysobacterales</taxon>
        <taxon>Lysobacteraceae</taxon>
        <taxon>Noviluteimonas</taxon>
    </lineage>
</organism>
<dbReference type="Proteomes" id="UP000479692">
    <property type="component" value="Unassembled WGS sequence"/>
</dbReference>
<evidence type="ECO:0000313" key="2">
    <source>
        <dbReference type="EMBL" id="MUV13553.1"/>
    </source>
</evidence>
<name>A0A7C9HR20_9GAMM</name>
<keyword evidence="3" id="KW-1185">Reference proteome</keyword>
<comment type="caution">
    <text evidence="2">The sequence shown here is derived from an EMBL/GenBank/DDBJ whole genome shotgun (WGS) entry which is preliminary data.</text>
</comment>
<proteinExistence type="predicted"/>
<protein>
    <recommendedName>
        <fullName evidence="4">DUF1376 domain-containing protein</fullName>
    </recommendedName>
</protein>
<evidence type="ECO:0008006" key="4">
    <source>
        <dbReference type="Google" id="ProtNLM"/>
    </source>
</evidence>
<gene>
    <name evidence="2" type="ORF">GN331_04945</name>
</gene>
<accession>A0A7C9HR20</accession>
<evidence type="ECO:0000256" key="1">
    <source>
        <dbReference type="SAM" id="MobiDB-lite"/>
    </source>
</evidence>